<comment type="caution">
    <text evidence="1">The sequence shown here is derived from an EMBL/GenBank/DDBJ whole genome shotgun (WGS) entry which is preliminary data.</text>
</comment>
<dbReference type="InterPro" id="IPR008930">
    <property type="entry name" value="Terpenoid_cyclase/PrenylTrfase"/>
</dbReference>
<dbReference type="SUPFAM" id="SSF48239">
    <property type="entry name" value="Terpenoid cyclases/Protein prenyltransferases"/>
    <property type="match status" value="1"/>
</dbReference>
<evidence type="ECO:0000313" key="1">
    <source>
        <dbReference type="EMBL" id="RQD86131.1"/>
    </source>
</evidence>
<organism evidence="1 2">
    <name type="scientific">Methanosalsum natronophilum</name>
    <dbReference type="NCBI Taxonomy" id="768733"/>
    <lineage>
        <taxon>Archaea</taxon>
        <taxon>Methanobacteriati</taxon>
        <taxon>Methanobacteriota</taxon>
        <taxon>Stenosarchaea group</taxon>
        <taxon>Methanomicrobia</taxon>
        <taxon>Methanosarcinales</taxon>
        <taxon>Methanosarcinaceae</taxon>
        <taxon>Methanosalsum</taxon>
    </lineage>
</organism>
<gene>
    <name evidence="1" type="ORF">D5R95_04080</name>
</gene>
<proteinExistence type="predicted"/>
<reference evidence="1 2" key="1">
    <citation type="submission" date="2018-08" db="EMBL/GenBank/DDBJ databases">
        <title>The metabolism and importance of syntrophic acetate oxidation coupled to methane or sulfide production in haloalkaline environments.</title>
        <authorList>
            <person name="Timmers P.H.A."/>
            <person name="Vavourakis C.D."/>
            <person name="Sorokin D.Y."/>
            <person name="Sinninghe Damste J.S."/>
            <person name="Muyzer G."/>
            <person name="Stams A.J.M."/>
            <person name="Plugge C.M."/>
        </authorList>
    </citation>
    <scope>NUCLEOTIDE SEQUENCE [LARGE SCALE GENOMIC DNA]</scope>
    <source>
        <strain evidence="1">MSAO_Arc3</strain>
    </source>
</reference>
<evidence type="ECO:0000313" key="2">
    <source>
        <dbReference type="Proteomes" id="UP000284763"/>
    </source>
</evidence>
<dbReference type="Proteomes" id="UP000284763">
    <property type="component" value="Unassembled WGS sequence"/>
</dbReference>
<dbReference type="AlphaFoldDB" id="A0A3R7YIR2"/>
<sequence>MESDTVKSLIRYIEGEKPISIKELSRVVSAYNLWADDDYVHLEILHEHIKNLLLALNSSNVTVRDISRASTALVDSGIIYNKLTSMILSQKTDGSWNEDIYDTTYALKALGDVGIYDELCCKWLIDNFNEKWLHVGTVSLIIIALSKQIELVKKTKIETDAGIYTNFIEKYSKWVLEQRMMNGGWQHLATSNIAIQAVISAGYTNELDDSISWLTHQINECNKPTITVSALTLISLAKYELMLNK</sequence>
<protein>
    <submittedName>
        <fullName evidence="1">Uncharacterized protein</fullName>
    </submittedName>
</protein>
<accession>A0A3R7YIR2</accession>
<name>A0A3R7YIR2_9EURY</name>
<dbReference type="EMBL" id="QZAB01000270">
    <property type="protein sequence ID" value="RQD86131.1"/>
    <property type="molecule type" value="Genomic_DNA"/>
</dbReference>